<evidence type="ECO:0000313" key="2">
    <source>
        <dbReference type="Proteomes" id="UP000031972"/>
    </source>
</evidence>
<reference evidence="1 2" key="1">
    <citation type="submission" date="2015-01" db="EMBL/GenBank/DDBJ databases">
        <title>Jeotgalibacillus campisalis genome sequencing.</title>
        <authorList>
            <person name="Goh K.M."/>
            <person name="Chan K.-G."/>
            <person name="Yaakop A.S."/>
            <person name="Ee R."/>
            <person name="Gan H.M."/>
            <person name="Chan C.S."/>
        </authorList>
    </citation>
    <scope>NUCLEOTIDE SEQUENCE [LARGE SCALE GENOMIC DNA]</scope>
    <source>
        <strain evidence="1 2">SF-57</strain>
    </source>
</reference>
<evidence type="ECO:0000313" key="1">
    <source>
        <dbReference type="EMBL" id="KIL51140.1"/>
    </source>
</evidence>
<dbReference type="OrthoDB" id="9799092at2"/>
<proteinExistence type="predicted"/>
<dbReference type="PANTHER" id="PTHR34822">
    <property type="entry name" value="GRPB DOMAIN PROTEIN (AFU_ORTHOLOGUE AFUA_1G01530)"/>
    <property type="match status" value="1"/>
</dbReference>
<evidence type="ECO:0008006" key="3">
    <source>
        <dbReference type="Google" id="ProtNLM"/>
    </source>
</evidence>
<dbReference type="RefSeq" id="WP_041055546.1">
    <property type="nucleotide sequence ID" value="NZ_JXRR01000008.1"/>
</dbReference>
<dbReference type="PANTHER" id="PTHR34822:SF1">
    <property type="entry name" value="GRPB FAMILY PROTEIN"/>
    <property type="match status" value="1"/>
</dbReference>
<dbReference type="Pfam" id="PF04229">
    <property type="entry name" value="GrpB"/>
    <property type="match status" value="1"/>
</dbReference>
<organism evidence="1 2">
    <name type="scientific">Jeotgalibacillus campisalis</name>
    <dbReference type="NCBI Taxonomy" id="220754"/>
    <lineage>
        <taxon>Bacteria</taxon>
        <taxon>Bacillati</taxon>
        <taxon>Bacillota</taxon>
        <taxon>Bacilli</taxon>
        <taxon>Bacillales</taxon>
        <taxon>Caryophanaceae</taxon>
        <taxon>Jeotgalibacillus</taxon>
    </lineage>
</organism>
<dbReference type="InterPro" id="IPR007344">
    <property type="entry name" value="GrpB/CoaE"/>
</dbReference>
<dbReference type="InterPro" id="IPR043519">
    <property type="entry name" value="NT_sf"/>
</dbReference>
<keyword evidence="2" id="KW-1185">Reference proteome</keyword>
<sequence>MKSDIITIEAYNPKWKESFQQLKEVIGSKLGDLILRVEHVGSTSVEGLSAKPLIDLDVVIPNRKVLPEVIEKLSEIGYLHVGDQGIKGREAFKRANSAVPLDEKHTMWMAHHLYVCTEDNEELKRHLAFRDYLRANPDTCLAYEKLKHELAGTSPDRDAYTDGKEAFVLSILQKALK</sequence>
<gene>
    <name evidence="1" type="ORF">KR50_10210</name>
</gene>
<accession>A0A0C2RLL7</accession>
<comment type="caution">
    <text evidence="1">The sequence shown here is derived from an EMBL/GenBank/DDBJ whole genome shotgun (WGS) entry which is preliminary data.</text>
</comment>
<protein>
    <recommendedName>
        <fullName evidence="3">GrpB family protein</fullName>
    </recommendedName>
</protein>
<dbReference type="Proteomes" id="UP000031972">
    <property type="component" value="Unassembled WGS sequence"/>
</dbReference>
<dbReference type="SUPFAM" id="SSF81301">
    <property type="entry name" value="Nucleotidyltransferase"/>
    <property type="match status" value="1"/>
</dbReference>
<dbReference type="EMBL" id="JXRR01000008">
    <property type="protein sequence ID" value="KIL51140.1"/>
    <property type="molecule type" value="Genomic_DNA"/>
</dbReference>
<name>A0A0C2RLL7_9BACL</name>
<dbReference type="AlphaFoldDB" id="A0A0C2RLL7"/>
<dbReference type="PATRIC" id="fig|220754.4.peg.1040"/>
<dbReference type="Gene3D" id="3.30.460.10">
    <property type="entry name" value="Beta Polymerase, domain 2"/>
    <property type="match status" value="1"/>
</dbReference>